<evidence type="ECO:0000313" key="1">
    <source>
        <dbReference type="EMBL" id="KAK5690909.1"/>
    </source>
</evidence>
<accession>A0AAN7W2V4</accession>
<dbReference type="SUPFAM" id="SSF53067">
    <property type="entry name" value="Actin-like ATPase domain"/>
    <property type="match status" value="1"/>
</dbReference>
<protein>
    <recommendedName>
        <fullName evidence="3">Actin-like ATPase domain-containing protein</fullName>
    </recommendedName>
</protein>
<proteinExistence type="predicted"/>
<dbReference type="Gene3D" id="3.30.420.40">
    <property type="match status" value="1"/>
</dbReference>
<evidence type="ECO:0000313" key="2">
    <source>
        <dbReference type="Proteomes" id="UP001310594"/>
    </source>
</evidence>
<name>A0AAN7W2V4_9PEZI</name>
<evidence type="ECO:0008006" key="3">
    <source>
        <dbReference type="Google" id="ProtNLM"/>
    </source>
</evidence>
<dbReference type="PANTHER" id="PTHR42749:SF1">
    <property type="entry name" value="CELL SHAPE-DETERMINING PROTEIN MREB"/>
    <property type="match status" value="1"/>
</dbReference>
<sequence length="418" mass="46881">MGDVFLVCDAGGGTTDLNVLKVTSASRGKTELEPLHCNEGEAIGSTLIDHKAERLILDRLRRVEAELPTTDLESLARRMIQDRFMSYKCSFGSGIMNVPKLPLPIPDLAAGQDFPIAGIENSSVILTRQDLQALFDEQIQRICDLLDDQLRAVQSSHPEESVSYLVLSGGLGSSPYLQKRIRERYGRGAGSGSANARNMTILLASDPQLAVVHGLLIARTQSLKGGPEVLSARRCPISYGVLCRELYDEVKHQGEDVEQDPYTKKRFAEKQVSWFVKRGDKVDVKQGINQRFRNKIALGREREAWRTAIVSSSLPTNQLPQSLRHEGVKQVCTIETVLDTHDMKRKNSKWYHLRREYNEAEFDVKLLIGTGLQFEVWGQDGKKSKSHDEIEVEWEVPDDADIDLTRGRHDGLGIYRVS</sequence>
<organism evidence="1 2">
    <name type="scientific">Elasticomyces elasticus</name>
    <dbReference type="NCBI Taxonomy" id="574655"/>
    <lineage>
        <taxon>Eukaryota</taxon>
        <taxon>Fungi</taxon>
        <taxon>Dikarya</taxon>
        <taxon>Ascomycota</taxon>
        <taxon>Pezizomycotina</taxon>
        <taxon>Dothideomycetes</taxon>
        <taxon>Dothideomycetidae</taxon>
        <taxon>Mycosphaerellales</taxon>
        <taxon>Teratosphaeriaceae</taxon>
        <taxon>Elasticomyces</taxon>
    </lineage>
</organism>
<gene>
    <name evidence="1" type="ORF">LTR97_012072</name>
</gene>
<comment type="caution">
    <text evidence="1">The sequence shown here is derived from an EMBL/GenBank/DDBJ whole genome shotgun (WGS) entry which is preliminary data.</text>
</comment>
<dbReference type="InterPro" id="IPR043129">
    <property type="entry name" value="ATPase_NBD"/>
</dbReference>
<dbReference type="Proteomes" id="UP001310594">
    <property type="component" value="Unassembled WGS sequence"/>
</dbReference>
<dbReference type="AlphaFoldDB" id="A0AAN7W2V4"/>
<dbReference type="PANTHER" id="PTHR42749">
    <property type="entry name" value="CELL SHAPE-DETERMINING PROTEIN MREB"/>
    <property type="match status" value="1"/>
</dbReference>
<dbReference type="EMBL" id="JAVRQU010000023">
    <property type="protein sequence ID" value="KAK5690909.1"/>
    <property type="molecule type" value="Genomic_DNA"/>
</dbReference>
<dbReference type="CDD" id="cd10170">
    <property type="entry name" value="ASKHA_NBD_HSP70"/>
    <property type="match status" value="1"/>
</dbReference>
<dbReference type="Gene3D" id="3.90.640.10">
    <property type="entry name" value="Actin, Chain A, domain 4"/>
    <property type="match status" value="1"/>
</dbReference>
<reference evidence="1" key="1">
    <citation type="submission" date="2023-08" db="EMBL/GenBank/DDBJ databases">
        <title>Black Yeasts Isolated from many extreme environments.</title>
        <authorList>
            <person name="Coleine C."/>
            <person name="Stajich J.E."/>
            <person name="Selbmann L."/>
        </authorList>
    </citation>
    <scope>NUCLEOTIDE SEQUENCE</scope>
    <source>
        <strain evidence="1">CCFEE 5810</strain>
    </source>
</reference>